<evidence type="ECO:0000313" key="3">
    <source>
        <dbReference type="Proteomes" id="UP000587002"/>
    </source>
</evidence>
<dbReference type="AlphaFoldDB" id="A0A853ADV1"/>
<dbReference type="Pfam" id="PF04657">
    <property type="entry name" value="DMT_YdcZ"/>
    <property type="match status" value="2"/>
</dbReference>
<keyword evidence="1" id="KW-0472">Membrane</keyword>
<feature type="transmembrane region" description="Helical" evidence="1">
    <location>
        <begin position="174"/>
        <end position="194"/>
    </location>
</feature>
<organism evidence="2 3">
    <name type="scientific">Saccharopolyspora hordei</name>
    <dbReference type="NCBI Taxonomy" id="1838"/>
    <lineage>
        <taxon>Bacteria</taxon>
        <taxon>Bacillati</taxon>
        <taxon>Actinomycetota</taxon>
        <taxon>Actinomycetes</taxon>
        <taxon>Pseudonocardiales</taxon>
        <taxon>Pseudonocardiaceae</taxon>
        <taxon>Saccharopolyspora</taxon>
    </lineage>
</organism>
<feature type="transmembrane region" description="Helical" evidence="1">
    <location>
        <begin position="268"/>
        <end position="288"/>
    </location>
</feature>
<feature type="transmembrane region" description="Helical" evidence="1">
    <location>
        <begin position="242"/>
        <end position="261"/>
    </location>
</feature>
<feature type="transmembrane region" description="Helical" evidence="1">
    <location>
        <begin position="17"/>
        <end position="36"/>
    </location>
</feature>
<dbReference type="PANTHER" id="PTHR34821:SF2">
    <property type="entry name" value="INNER MEMBRANE PROTEIN YDCZ"/>
    <property type="match status" value="1"/>
</dbReference>
<accession>A0A853ADV1</accession>
<keyword evidence="1" id="KW-1133">Transmembrane helix</keyword>
<keyword evidence="1" id="KW-0812">Transmembrane</keyword>
<feature type="transmembrane region" description="Helical" evidence="1">
    <location>
        <begin position="146"/>
        <end position="168"/>
    </location>
</feature>
<feature type="transmembrane region" description="Helical" evidence="1">
    <location>
        <begin position="48"/>
        <end position="69"/>
    </location>
</feature>
<feature type="transmembrane region" description="Helical" evidence="1">
    <location>
        <begin position="294"/>
        <end position="315"/>
    </location>
</feature>
<feature type="transmembrane region" description="Helical" evidence="1">
    <location>
        <begin position="111"/>
        <end position="134"/>
    </location>
</feature>
<sequence length="328" mass="33133">MTLSPEQLATPRLRQRTLGMVGAAAVGVLLAVQARINGALGARMDDGIAAGLISFCCGFVVLFAASLLVPRARRGFRNLAAELRAPDGLRPWQCLGGVCGGYLVFTQGMAATALGVALFTVAVVAGQVSSGLVVDRLGLGPAGPQHVTATRLVGAALAVVAVLVSVSAQLNGAHASWLVLLPALAGIGLGWQAAVNGRMKQAADSAVFAAMVNFGVGMTALALAFAVEAVLRGLPALPGEPWLYTGGFLGIFVIGGSVGLVRYTGVLLLSLGMISGQLIGALVLDVFVPATEDGIATSTVLGVLLTLVAVGVAALPDRAGRGARRLPR</sequence>
<name>A0A853ADV1_9PSEU</name>
<feature type="transmembrane region" description="Helical" evidence="1">
    <location>
        <begin position="206"/>
        <end position="230"/>
    </location>
</feature>
<dbReference type="InterPro" id="IPR006750">
    <property type="entry name" value="YdcZ"/>
</dbReference>
<gene>
    <name evidence="2" type="ORF">HNR68_001302</name>
</gene>
<dbReference type="GO" id="GO:0005886">
    <property type="term" value="C:plasma membrane"/>
    <property type="evidence" value="ECO:0007669"/>
    <property type="project" value="TreeGrafter"/>
</dbReference>
<dbReference type="Proteomes" id="UP000587002">
    <property type="component" value="Unassembled WGS sequence"/>
</dbReference>
<protein>
    <submittedName>
        <fullName evidence="2">Transporter family-2 protein</fullName>
    </submittedName>
</protein>
<keyword evidence="3" id="KW-1185">Reference proteome</keyword>
<reference evidence="2 3" key="1">
    <citation type="submission" date="2020-07" db="EMBL/GenBank/DDBJ databases">
        <title>Sequencing the genomes of 1000 actinobacteria strains.</title>
        <authorList>
            <person name="Klenk H.-P."/>
        </authorList>
    </citation>
    <scope>NUCLEOTIDE SEQUENCE [LARGE SCALE GENOMIC DNA]</scope>
    <source>
        <strain evidence="2 3">DSM 44065</strain>
    </source>
</reference>
<proteinExistence type="predicted"/>
<dbReference type="RefSeq" id="WP_343049972.1">
    <property type="nucleotide sequence ID" value="NZ_BAABFH010000001.1"/>
</dbReference>
<comment type="caution">
    <text evidence="2">The sequence shown here is derived from an EMBL/GenBank/DDBJ whole genome shotgun (WGS) entry which is preliminary data.</text>
</comment>
<dbReference type="PANTHER" id="PTHR34821">
    <property type="entry name" value="INNER MEMBRANE PROTEIN YDCZ"/>
    <property type="match status" value="1"/>
</dbReference>
<dbReference type="EMBL" id="JACCFJ010000001">
    <property type="protein sequence ID" value="NYI82672.1"/>
    <property type="molecule type" value="Genomic_DNA"/>
</dbReference>
<evidence type="ECO:0000256" key="1">
    <source>
        <dbReference type="SAM" id="Phobius"/>
    </source>
</evidence>
<evidence type="ECO:0000313" key="2">
    <source>
        <dbReference type="EMBL" id="NYI82672.1"/>
    </source>
</evidence>